<protein>
    <recommendedName>
        <fullName evidence="5">Membrane protein YfhO</fullName>
    </recommendedName>
</protein>
<feature type="transmembrane region" description="Helical" evidence="2">
    <location>
        <begin position="377"/>
        <end position="399"/>
    </location>
</feature>
<keyword evidence="4" id="KW-1185">Reference proteome</keyword>
<organism evidence="3 4">
    <name type="scientific">Geodermatophilus poikilotrophus</name>
    <dbReference type="NCBI Taxonomy" id="1333667"/>
    <lineage>
        <taxon>Bacteria</taxon>
        <taxon>Bacillati</taxon>
        <taxon>Actinomycetota</taxon>
        <taxon>Actinomycetes</taxon>
        <taxon>Geodermatophilales</taxon>
        <taxon>Geodermatophilaceae</taxon>
        <taxon>Geodermatophilus</taxon>
    </lineage>
</organism>
<feature type="transmembrane region" description="Helical" evidence="2">
    <location>
        <begin position="167"/>
        <end position="186"/>
    </location>
</feature>
<dbReference type="RefSeq" id="WP_139206930.1">
    <property type="nucleotide sequence ID" value="NZ_FOIE01000008.1"/>
</dbReference>
<keyword evidence="2" id="KW-0472">Membrane</keyword>
<feature type="transmembrane region" description="Helical" evidence="2">
    <location>
        <begin position="430"/>
        <end position="450"/>
    </location>
</feature>
<feature type="transmembrane region" description="Helical" evidence="2">
    <location>
        <begin position="47"/>
        <end position="68"/>
    </location>
</feature>
<proteinExistence type="predicted"/>
<feature type="transmembrane region" description="Helical" evidence="2">
    <location>
        <begin position="351"/>
        <end position="371"/>
    </location>
</feature>
<name>A0A1I0H2R4_9ACTN</name>
<evidence type="ECO:0000313" key="4">
    <source>
        <dbReference type="Proteomes" id="UP000198507"/>
    </source>
</evidence>
<feature type="transmembrane region" description="Helical" evidence="2">
    <location>
        <begin position="462"/>
        <end position="485"/>
    </location>
</feature>
<feature type="transmembrane region" description="Helical" evidence="2">
    <location>
        <begin position="406"/>
        <end position="424"/>
    </location>
</feature>
<feature type="transmembrane region" description="Helical" evidence="2">
    <location>
        <begin position="262"/>
        <end position="283"/>
    </location>
</feature>
<dbReference type="AlphaFoldDB" id="A0A1I0H2R4"/>
<gene>
    <name evidence="3" type="ORF">SAMN04488546_3565</name>
</gene>
<reference evidence="4" key="1">
    <citation type="submission" date="2016-10" db="EMBL/GenBank/DDBJ databases">
        <authorList>
            <person name="Varghese N."/>
            <person name="Submissions S."/>
        </authorList>
    </citation>
    <scope>NUCLEOTIDE SEQUENCE [LARGE SCALE GENOMIC DNA]</scope>
    <source>
        <strain evidence="4">DSM 44209</strain>
    </source>
</reference>
<dbReference type="Proteomes" id="UP000198507">
    <property type="component" value="Unassembled WGS sequence"/>
</dbReference>
<feature type="transmembrane region" description="Helical" evidence="2">
    <location>
        <begin position="754"/>
        <end position="774"/>
    </location>
</feature>
<evidence type="ECO:0000313" key="3">
    <source>
        <dbReference type="EMBL" id="SET77779.1"/>
    </source>
</evidence>
<evidence type="ECO:0000256" key="2">
    <source>
        <dbReference type="SAM" id="Phobius"/>
    </source>
</evidence>
<dbReference type="EMBL" id="FOIE01000008">
    <property type="protein sequence ID" value="SET77779.1"/>
    <property type="molecule type" value="Genomic_DNA"/>
</dbReference>
<dbReference type="OrthoDB" id="3752109at2"/>
<feature type="transmembrane region" description="Helical" evidence="2">
    <location>
        <begin position="211"/>
        <end position="241"/>
    </location>
</feature>
<feature type="transmembrane region" description="Helical" evidence="2">
    <location>
        <begin position="321"/>
        <end position="339"/>
    </location>
</feature>
<keyword evidence="2" id="KW-1133">Transmembrane helix</keyword>
<feature type="region of interest" description="Disordered" evidence="1">
    <location>
        <begin position="11"/>
        <end position="38"/>
    </location>
</feature>
<sequence>MSSSPPIAVLAPEADGGGRVTTAGAAPTGSPVAPPAPEAGGRARAGLWALPLYLVLQLVLLAGLRAFVPRFFWVDDAQIQFTPMHWWLGQRLADGSVPLLDPDQGMAGNLTADMQNGVLDVIRWPFLLWAGGQQDLLLVATVHGWLSVLVLGSASVALLLNHGVRPALAVAGALGVSTSGFFLWWGSAWSPSMWSLAALVWLWAALSSPRWYGVVGVALASAAVVCAGNPYILPLVAVLLAGQVLERWQASGRGLFAERRTWATLLALLAGAALSVPTVVNALDVAQWMWRPEATETLASRGDATNVLDVVLGGTTLMYEFNVPLLSTLVIALPLLALVDWPRAVRRPGVVTALALCVASVLWTQLPFYFLSFRGPFRLLSGVQVGFGLLAVLAVTAAMRLSRRRLAVAAGLLVLQIVVASMRAPVLWRWHVLGLVLAVTAFVGAVVLVRSSAHRPPLSWRWVRPAAAATTILLCASPFVVQLAMQASVQERHEALDLGADEPGVPVYRPNTNGYSVGTTVDEFRENAYVTDTSLTAYAFGAFADPDDRGWQRGVLGGNLNLLAGLRPGYGSLAVWPAGAQQHLQADWQSSLVSDQSGLLVVPEGSDVPWVDLLSSDRVLLGVEGSVPQPIADHFAQGWTAVSSRDGWTEYVRPQPLPGRVSMVTGDDVTVEDAAANDGVATLGAPLERYTVSTGDDGGRLVFRTPYWNGFHATVDGRPVEVSAYGDALLQVQLPAGVSDGTLEVSFEPLGARLLPGCAGLGALLLAASVVPAVRSRRERDTTARH</sequence>
<feature type="transmembrane region" description="Helical" evidence="2">
    <location>
        <begin position="136"/>
        <end position="160"/>
    </location>
</feature>
<accession>A0A1I0H2R4</accession>
<evidence type="ECO:0008006" key="5">
    <source>
        <dbReference type="Google" id="ProtNLM"/>
    </source>
</evidence>
<keyword evidence="2" id="KW-0812">Transmembrane</keyword>
<evidence type="ECO:0000256" key="1">
    <source>
        <dbReference type="SAM" id="MobiDB-lite"/>
    </source>
</evidence>